<comment type="caution">
    <text evidence="2">The sequence shown here is derived from an EMBL/GenBank/DDBJ whole genome shotgun (WGS) entry which is preliminary data.</text>
</comment>
<dbReference type="PANTHER" id="PTHR11439">
    <property type="entry name" value="GAG-POL-RELATED RETROTRANSPOSON"/>
    <property type="match status" value="1"/>
</dbReference>
<dbReference type="PANTHER" id="PTHR11439:SF470">
    <property type="entry name" value="CYSTEINE-RICH RLK (RECEPTOR-LIKE PROTEIN KINASE) 8"/>
    <property type="match status" value="1"/>
</dbReference>
<feature type="domain" description="Reverse transcriptase Ty1/copia-type" evidence="1">
    <location>
        <begin position="290"/>
        <end position="364"/>
    </location>
</feature>
<accession>A0ABQ4Y5B1</accession>
<protein>
    <submittedName>
        <fullName evidence="2">Retrovirus-related pol polyprotein from transposon RE1</fullName>
    </submittedName>
</protein>
<dbReference type="SUPFAM" id="SSF56672">
    <property type="entry name" value="DNA/RNA polymerases"/>
    <property type="match status" value="1"/>
</dbReference>
<evidence type="ECO:0000313" key="3">
    <source>
        <dbReference type="Proteomes" id="UP001151760"/>
    </source>
</evidence>
<reference evidence="2" key="1">
    <citation type="journal article" date="2022" name="Int. J. Mol. Sci.">
        <title>Draft Genome of Tanacetum Coccineum: Genomic Comparison of Closely Related Tanacetum-Family Plants.</title>
        <authorList>
            <person name="Yamashiro T."/>
            <person name="Shiraishi A."/>
            <person name="Nakayama K."/>
            <person name="Satake H."/>
        </authorList>
    </citation>
    <scope>NUCLEOTIDE SEQUENCE</scope>
</reference>
<evidence type="ECO:0000259" key="1">
    <source>
        <dbReference type="Pfam" id="PF07727"/>
    </source>
</evidence>
<dbReference type="EMBL" id="BQNB010010109">
    <property type="protein sequence ID" value="GJS72849.1"/>
    <property type="molecule type" value="Genomic_DNA"/>
</dbReference>
<feature type="domain" description="Reverse transcriptase Ty1/copia-type" evidence="1">
    <location>
        <begin position="165"/>
        <end position="288"/>
    </location>
</feature>
<keyword evidence="3" id="KW-1185">Reference proteome</keyword>
<sequence>MACVHWNKEGDFPRINGERDQRKRLIRFLIGLDESYSNIRGQVLLMQPLPIAAKAYTMVRQEEKQRECISPKTATATILNSYSNNYKFNAANNPNSQRTRLGGLLMAASVMVYTFSHHLLHPLQSHQLSLTTAASPTYGTQDLVTPPLLTRNGWKQKELQALEANKTWELILLPPEKIPIGCKWVYRIKFHVDGSIERYKARLVAKGFNQKEGIDYKETFAPIAKMVSVRALLAVATTNNWLIEQMDINNVFLYGDLNEEVYLTLPQGLQHLHPPNIVYKLKKSLYALLVYVDDILIAGNHQSTIIDIKKQLHKQFSIKDLGPLHYYLRIEILRNSHGLVQRKYALELLKCGNVLHDKPVTIPIDPIVNLNLTDGKPLPDHSYYRTLVGKLIYLTITRPDISFVAQLLSKFLQAPRTTHMKAPLKVLRYIKLCPGQGLHFPTHNNLRLTAYCDSDWATCPITRRSVTGYAIFLARMVAQLATDPAGTSRTAVSQIEFRRFEILENSLEALKVLKNSLEVLNVLHSYLEVLNVLQINLELQETHLNSL</sequence>
<name>A0ABQ4Y5B1_9ASTR</name>
<dbReference type="Proteomes" id="UP001151760">
    <property type="component" value="Unassembled WGS sequence"/>
</dbReference>
<gene>
    <name evidence="2" type="ORF">Tco_0705690</name>
</gene>
<organism evidence="2 3">
    <name type="scientific">Tanacetum coccineum</name>
    <dbReference type="NCBI Taxonomy" id="301880"/>
    <lineage>
        <taxon>Eukaryota</taxon>
        <taxon>Viridiplantae</taxon>
        <taxon>Streptophyta</taxon>
        <taxon>Embryophyta</taxon>
        <taxon>Tracheophyta</taxon>
        <taxon>Spermatophyta</taxon>
        <taxon>Magnoliopsida</taxon>
        <taxon>eudicotyledons</taxon>
        <taxon>Gunneridae</taxon>
        <taxon>Pentapetalae</taxon>
        <taxon>asterids</taxon>
        <taxon>campanulids</taxon>
        <taxon>Asterales</taxon>
        <taxon>Asteraceae</taxon>
        <taxon>Asteroideae</taxon>
        <taxon>Anthemideae</taxon>
        <taxon>Anthemidinae</taxon>
        <taxon>Tanacetum</taxon>
    </lineage>
</organism>
<reference evidence="2" key="2">
    <citation type="submission" date="2022-01" db="EMBL/GenBank/DDBJ databases">
        <authorList>
            <person name="Yamashiro T."/>
            <person name="Shiraishi A."/>
            <person name="Satake H."/>
            <person name="Nakayama K."/>
        </authorList>
    </citation>
    <scope>NUCLEOTIDE SEQUENCE</scope>
</reference>
<proteinExistence type="predicted"/>
<evidence type="ECO:0000313" key="2">
    <source>
        <dbReference type="EMBL" id="GJS72849.1"/>
    </source>
</evidence>
<dbReference type="InterPro" id="IPR043502">
    <property type="entry name" value="DNA/RNA_pol_sf"/>
</dbReference>
<dbReference type="Pfam" id="PF07727">
    <property type="entry name" value="RVT_2"/>
    <property type="match status" value="2"/>
</dbReference>
<dbReference type="InterPro" id="IPR013103">
    <property type="entry name" value="RVT_2"/>
</dbReference>